<dbReference type="AlphaFoldDB" id="A0A4Y6PV07"/>
<dbReference type="OrthoDB" id="596881at2"/>
<proteinExistence type="predicted"/>
<reference evidence="1 2" key="1">
    <citation type="submission" date="2019-06" db="EMBL/GenBank/DDBJ databases">
        <title>Persicimonas caeni gen. nov., sp. nov., a predatory bacterium isolated from solar saltern.</title>
        <authorList>
            <person name="Wang S."/>
        </authorList>
    </citation>
    <scope>NUCLEOTIDE SEQUENCE [LARGE SCALE GENOMIC DNA]</scope>
    <source>
        <strain evidence="1 2">YN101</strain>
    </source>
</reference>
<gene>
    <name evidence="1" type="ORF">FIV42_15425</name>
</gene>
<evidence type="ECO:0000313" key="2">
    <source>
        <dbReference type="Proteomes" id="UP000315995"/>
    </source>
</evidence>
<dbReference type="Proteomes" id="UP000315995">
    <property type="component" value="Chromosome"/>
</dbReference>
<sequence>MYLGNVDASLPADDFVAALDSFIDSVIARLRDRGLEKTPLQELWALVRKERREPSTSEFRRLEALLGFDAEEGPHSRIEALIEAGKRLGSEAIAEVAAISKEVPDLSDIEEALQEADRVAVQDCASLRKHVAGTAGYRYSWQRGEEAGRIVRSVIGQANGPLDDSILEDWLSLPTNVLQQDPTTSRDFPFAAALRGSADSDEMRVLFRSSFHSGRRFEIARLVGDHLVSAPRDDRMMPATQAKTARQSTQRAFAAELLLPWSDLIGQIGDNPDDEERIEDIAFKYQVSPLVVRTRLVSKGISEHSL</sequence>
<protein>
    <submittedName>
        <fullName evidence="1">ImmA/IrrE family metallo-endopeptidase</fullName>
    </submittedName>
</protein>
<dbReference type="EMBL" id="CP041186">
    <property type="protein sequence ID" value="QDG52083.1"/>
    <property type="molecule type" value="Genomic_DNA"/>
</dbReference>
<accession>A0A4Y6PV07</accession>
<name>A0A4Y6PV07_PERCE</name>
<accession>A0A5B8Y6H4</accession>
<evidence type="ECO:0000313" key="1">
    <source>
        <dbReference type="EMBL" id="QDG52083.1"/>
    </source>
</evidence>
<organism evidence="1 2">
    <name type="scientific">Persicimonas caeni</name>
    <dbReference type="NCBI Taxonomy" id="2292766"/>
    <lineage>
        <taxon>Bacteria</taxon>
        <taxon>Deltaproteobacteria</taxon>
        <taxon>Bradymonadales</taxon>
        <taxon>Bradymonadaceae</taxon>
        <taxon>Persicimonas</taxon>
    </lineage>
</organism>
<dbReference type="RefSeq" id="WP_141198560.1">
    <property type="nucleotide sequence ID" value="NZ_CP041186.1"/>
</dbReference>
<keyword evidence="2" id="KW-1185">Reference proteome</keyword>